<proteinExistence type="predicted"/>
<keyword evidence="1" id="KW-0812">Transmembrane</keyword>
<name>A0A843V638_COLES</name>
<gene>
    <name evidence="2" type="ORF">Taro_024159</name>
</gene>
<evidence type="ECO:0000256" key="1">
    <source>
        <dbReference type="SAM" id="Phobius"/>
    </source>
</evidence>
<accession>A0A843V638</accession>
<reference evidence="2" key="1">
    <citation type="submission" date="2017-07" db="EMBL/GenBank/DDBJ databases">
        <title>Taro Niue Genome Assembly and Annotation.</title>
        <authorList>
            <person name="Atibalentja N."/>
            <person name="Keating K."/>
            <person name="Fields C.J."/>
        </authorList>
    </citation>
    <scope>NUCLEOTIDE SEQUENCE</scope>
    <source>
        <strain evidence="2">Niue_2</strain>
        <tissue evidence="2">Leaf</tissue>
    </source>
</reference>
<feature type="transmembrane region" description="Helical" evidence="1">
    <location>
        <begin position="391"/>
        <end position="414"/>
    </location>
</feature>
<keyword evidence="1" id="KW-0472">Membrane</keyword>
<dbReference type="AlphaFoldDB" id="A0A843V638"/>
<evidence type="ECO:0000313" key="3">
    <source>
        <dbReference type="Proteomes" id="UP000652761"/>
    </source>
</evidence>
<comment type="caution">
    <text evidence="2">The sequence shown here is derived from an EMBL/GenBank/DDBJ whole genome shotgun (WGS) entry which is preliminary data.</text>
</comment>
<keyword evidence="1" id="KW-1133">Transmembrane helix</keyword>
<organism evidence="2 3">
    <name type="scientific">Colocasia esculenta</name>
    <name type="common">Wild taro</name>
    <name type="synonym">Arum esculentum</name>
    <dbReference type="NCBI Taxonomy" id="4460"/>
    <lineage>
        <taxon>Eukaryota</taxon>
        <taxon>Viridiplantae</taxon>
        <taxon>Streptophyta</taxon>
        <taxon>Embryophyta</taxon>
        <taxon>Tracheophyta</taxon>
        <taxon>Spermatophyta</taxon>
        <taxon>Magnoliopsida</taxon>
        <taxon>Liliopsida</taxon>
        <taxon>Araceae</taxon>
        <taxon>Aroideae</taxon>
        <taxon>Colocasieae</taxon>
        <taxon>Colocasia</taxon>
    </lineage>
</organism>
<feature type="transmembrane region" description="Helical" evidence="1">
    <location>
        <begin position="305"/>
        <end position="324"/>
    </location>
</feature>
<dbReference type="Proteomes" id="UP000652761">
    <property type="component" value="Unassembled WGS sequence"/>
</dbReference>
<sequence>LIATGTVVVICCPVYLSPSRPSHDPVATYLLELTSPSRLVQEPVMISLNPIATLTRAWDSEDNRSSTRCRLVSPLSHCLSLRWIRSHIVVSGVRSQLGQAAVLRVLCVSVAALSRPYTGAEARARLASRECGLRVPLLAASGGGLVAVVTRASGGSRSVSSRYCSSVLGCQSAVAPAYMASRPCGVSGVRGVPSVASDVCPTPLVFAGVVIGNPYWALFPRLTPLHPSARGLSLWELSVREVAEAAVLGMFGSVGGGVTPRGPLRGSERSGRYSGVWLPYKVRARAAGCSCCCATCMASVVARRVRAVAARLALDLLAVVFLVWRMLAGKCRCSAPGFLAEVRFPQNCVVLISGCCCATLEAEVHRLVALCSGVLLVWLERSGEFSQNGALVVLVEVLLGPACVASAVLLAIVFSLMATVVLPLWFEVCHLVGGCVLARFPQYDSWRFWGRCGALGRASGCCVGQFVSLVISKFLSCADGTFPVARMVCFVSRTLRALPDGGLGAHHCDLLVESSCIELFLVDLVAPLVLSFSGGTVGVSVALLCTSHFAWLARCSAALAEPEIPERRKLSHWGAVPNGSERYLVTLRSADCGFSKLESTTTHDVGSALYDSWKSEKAFDSLDSESEMMASSRVLEGSMLTPEQLQLISSAKYSICSGKVVDFTQLHGSLEGSVTGFVKGTKVNVSEDLLVQLLDCPNTGHKLSEIVPLDKQKIGIIGILGTISKKGLLVNGLYAEKRIMHSVITNIITPRAGTHSSITARDVSKKKKLEKIEWKLLIKTNNNSNNKKKSNRASRKNKNHFSKGKYMLHLLSIMHLKKP</sequence>
<evidence type="ECO:0000313" key="2">
    <source>
        <dbReference type="EMBL" id="MQL91548.1"/>
    </source>
</evidence>
<dbReference type="EMBL" id="NMUH01001353">
    <property type="protein sequence ID" value="MQL91548.1"/>
    <property type="molecule type" value="Genomic_DNA"/>
</dbReference>
<protein>
    <submittedName>
        <fullName evidence="2">Uncharacterized protein</fullName>
    </submittedName>
</protein>
<feature type="non-terminal residue" evidence="2">
    <location>
        <position position="1"/>
    </location>
</feature>
<keyword evidence="3" id="KW-1185">Reference proteome</keyword>